<proteinExistence type="predicted"/>
<reference evidence="2 3" key="1">
    <citation type="submission" date="2018-07" db="EMBL/GenBank/DDBJ databases">
        <title>Chitinophaga K2CV101002-2 sp. nov., isolated from a monsoon evergreen broad-leaved forest soil.</title>
        <authorList>
            <person name="Lv Y."/>
        </authorList>
    </citation>
    <scope>NUCLEOTIDE SEQUENCE [LARGE SCALE GENOMIC DNA]</scope>
    <source>
        <strain evidence="2 3">GDMCC 1.1288</strain>
    </source>
</reference>
<dbReference type="PROSITE" id="PS51257">
    <property type="entry name" value="PROKAR_LIPOPROTEIN"/>
    <property type="match status" value="1"/>
</dbReference>
<evidence type="ECO:0000259" key="1">
    <source>
        <dbReference type="PROSITE" id="PS50914"/>
    </source>
</evidence>
<accession>A0A3E1Y484</accession>
<comment type="caution">
    <text evidence="2">The sequence shown here is derived from an EMBL/GenBank/DDBJ whole genome shotgun (WGS) entry which is preliminary data.</text>
</comment>
<evidence type="ECO:0000313" key="3">
    <source>
        <dbReference type="Proteomes" id="UP000260644"/>
    </source>
</evidence>
<organism evidence="2 3">
    <name type="scientific">Chitinophaga silvatica</name>
    <dbReference type="NCBI Taxonomy" id="2282649"/>
    <lineage>
        <taxon>Bacteria</taxon>
        <taxon>Pseudomonadati</taxon>
        <taxon>Bacteroidota</taxon>
        <taxon>Chitinophagia</taxon>
        <taxon>Chitinophagales</taxon>
        <taxon>Chitinophagaceae</taxon>
        <taxon>Chitinophaga</taxon>
    </lineage>
</organism>
<dbReference type="RefSeq" id="WP_116978149.1">
    <property type="nucleotide sequence ID" value="NZ_QPMM01000013.1"/>
</dbReference>
<dbReference type="PROSITE" id="PS50914">
    <property type="entry name" value="BON"/>
    <property type="match status" value="1"/>
</dbReference>
<dbReference type="InterPro" id="IPR007055">
    <property type="entry name" value="BON_dom"/>
</dbReference>
<dbReference type="Gene3D" id="3.30.1340.30">
    <property type="match status" value="1"/>
</dbReference>
<protein>
    <submittedName>
        <fullName evidence="2">BON domain-containing protein</fullName>
    </submittedName>
</protein>
<dbReference type="EMBL" id="QPMM01000013">
    <property type="protein sequence ID" value="RFS19495.1"/>
    <property type="molecule type" value="Genomic_DNA"/>
</dbReference>
<dbReference type="Proteomes" id="UP000260644">
    <property type="component" value="Unassembled WGS sequence"/>
</dbReference>
<dbReference type="Pfam" id="PF04972">
    <property type="entry name" value="BON"/>
    <property type="match status" value="1"/>
</dbReference>
<name>A0A3E1Y484_9BACT</name>
<dbReference type="AlphaFoldDB" id="A0A3E1Y484"/>
<dbReference type="OrthoDB" id="1097785at2"/>
<gene>
    <name evidence="2" type="ORF">DVR12_22945</name>
</gene>
<keyword evidence="3" id="KW-1185">Reference proteome</keyword>
<feature type="domain" description="BON" evidence="1">
    <location>
        <begin position="22"/>
        <end position="89"/>
    </location>
</feature>
<sequence>MNLRHLTTSIMAIGLFFMIACKSKPKDSEIMNTVSTAVQSIPGVTADVKDGVVTLSGTVSTDDEKMAAENAAKSVKDVKSVTNNIMVAPPAPPPTAPVAVTADDSLRMAVADVVKDFPGVKVDVNDGVLTVTGEEKASRWKTLKMALDALHPKKVDAKGLKVK</sequence>
<evidence type="ECO:0000313" key="2">
    <source>
        <dbReference type="EMBL" id="RFS19495.1"/>
    </source>
</evidence>